<dbReference type="RefSeq" id="WP_344450942.1">
    <property type="nucleotide sequence ID" value="NZ_BAAATZ010000009.1"/>
</dbReference>
<name>A0ABP6GQ31_9ACTN</name>
<accession>A0ABP6GQ31</accession>
<gene>
    <name evidence="4" type="ORF">GCM10010439_29720</name>
</gene>
<keyword evidence="1 2" id="KW-0238">DNA-binding</keyword>
<protein>
    <submittedName>
        <fullName evidence="4">TetR/AcrR family transcriptional regulator</fullName>
    </submittedName>
</protein>
<evidence type="ECO:0000256" key="1">
    <source>
        <dbReference type="ARBA" id="ARBA00023125"/>
    </source>
</evidence>
<dbReference type="PANTHER" id="PTHR30055:SF226">
    <property type="entry name" value="HTH-TYPE TRANSCRIPTIONAL REGULATOR PKSA"/>
    <property type="match status" value="1"/>
</dbReference>
<dbReference type="InterPro" id="IPR001647">
    <property type="entry name" value="HTH_TetR"/>
</dbReference>
<organism evidence="4 5">
    <name type="scientific">Actinocorallia aurantiaca</name>
    <dbReference type="NCBI Taxonomy" id="46204"/>
    <lineage>
        <taxon>Bacteria</taxon>
        <taxon>Bacillati</taxon>
        <taxon>Actinomycetota</taxon>
        <taxon>Actinomycetes</taxon>
        <taxon>Streptosporangiales</taxon>
        <taxon>Thermomonosporaceae</taxon>
        <taxon>Actinocorallia</taxon>
    </lineage>
</organism>
<dbReference type="InterPro" id="IPR009057">
    <property type="entry name" value="Homeodomain-like_sf"/>
</dbReference>
<feature type="domain" description="HTH tetR-type" evidence="3">
    <location>
        <begin position="2"/>
        <end position="62"/>
    </location>
</feature>
<dbReference type="InterPro" id="IPR041583">
    <property type="entry name" value="TetR_C_31"/>
</dbReference>
<dbReference type="SUPFAM" id="SSF46689">
    <property type="entry name" value="Homeodomain-like"/>
    <property type="match status" value="1"/>
</dbReference>
<dbReference type="InterPro" id="IPR050109">
    <property type="entry name" value="HTH-type_TetR-like_transc_reg"/>
</dbReference>
<proteinExistence type="predicted"/>
<dbReference type="PROSITE" id="PS50977">
    <property type="entry name" value="HTH_TETR_2"/>
    <property type="match status" value="1"/>
</dbReference>
<dbReference type="PRINTS" id="PR00455">
    <property type="entry name" value="HTHTETR"/>
</dbReference>
<dbReference type="Gene3D" id="1.10.357.10">
    <property type="entry name" value="Tetracycline Repressor, domain 2"/>
    <property type="match status" value="1"/>
</dbReference>
<dbReference type="PANTHER" id="PTHR30055">
    <property type="entry name" value="HTH-TYPE TRANSCRIPTIONAL REGULATOR RUTR"/>
    <property type="match status" value="1"/>
</dbReference>
<keyword evidence="5" id="KW-1185">Reference proteome</keyword>
<dbReference type="Pfam" id="PF17940">
    <property type="entry name" value="TetR_C_31"/>
    <property type="match status" value="1"/>
</dbReference>
<reference evidence="5" key="1">
    <citation type="journal article" date="2019" name="Int. J. Syst. Evol. Microbiol.">
        <title>The Global Catalogue of Microorganisms (GCM) 10K type strain sequencing project: providing services to taxonomists for standard genome sequencing and annotation.</title>
        <authorList>
            <consortium name="The Broad Institute Genomics Platform"/>
            <consortium name="The Broad Institute Genome Sequencing Center for Infectious Disease"/>
            <person name="Wu L."/>
            <person name="Ma J."/>
        </authorList>
    </citation>
    <scope>NUCLEOTIDE SEQUENCE [LARGE SCALE GENOMIC DNA]</scope>
    <source>
        <strain evidence="5">JCM 8201</strain>
    </source>
</reference>
<dbReference type="Pfam" id="PF00440">
    <property type="entry name" value="TetR_N"/>
    <property type="match status" value="1"/>
</dbReference>
<sequence>MNEARERLLDAALRLIAEHGVGALTNRRVAAAAGVSLGTLTYHFGSQTDLLRECLDRFADAEIDRITGAALALADAGLSPAQAADEVQRAIVAFANGPEQVAHLELHLQAARDPGLRPAAERSITAYDRLATSILTALGIARPEHHAPTIVTLLYGLAVRRLATGDAAATGTAEALRTVLAGVLAETADPRDP</sequence>
<evidence type="ECO:0000313" key="4">
    <source>
        <dbReference type="EMBL" id="GAA2726599.1"/>
    </source>
</evidence>
<evidence type="ECO:0000313" key="5">
    <source>
        <dbReference type="Proteomes" id="UP001501842"/>
    </source>
</evidence>
<dbReference type="Proteomes" id="UP001501842">
    <property type="component" value="Unassembled WGS sequence"/>
</dbReference>
<feature type="DNA-binding region" description="H-T-H motif" evidence="2">
    <location>
        <begin position="25"/>
        <end position="44"/>
    </location>
</feature>
<dbReference type="EMBL" id="BAAATZ010000009">
    <property type="protein sequence ID" value="GAA2726599.1"/>
    <property type="molecule type" value="Genomic_DNA"/>
</dbReference>
<evidence type="ECO:0000259" key="3">
    <source>
        <dbReference type="PROSITE" id="PS50977"/>
    </source>
</evidence>
<evidence type="ECO:0000256" key="2">
    <source>
        <dbReference type="PROSITE-ProRule" id="PRU00335"/>
    </source>
</evidence>
<comment type="caution">
    <text evidence="4">The sequence shown here is derived from an EMBL/GenBank/DDBJ whole genome shotgun (WGS) entry which is preliminary data.</text>
</comment>